<dbReference type="RefSeq" id="WP_104509135.1">
    <property type="nucleotide sequence ID" value="NZ_JACIGC010000006.1"/>
</dbReference>
<name>A0A2S6N1Y6_9HYPH</name>
<dbReference type="Pfam" id="PF17167">
    <property type="entry name" value="Glyco_hydro_94"/>
    <property type="match status" value="1"/>
</dbReference>
<dbReference type="InterPro" id="IPR037820">
    <property type="entry name" value="GH94N_NdvB"/>
</dbReference>
<feature type="domain" description="Glycoamylase-like" evidence="4">
    <location>
        <begin position="1320"/>
        <end position="1528"/>
    </location>
</feature>
<dbReference type="Pfam" id="PF10091">
    <property type="entry name" value="Glycoamylase"/>
    <property type="match status" value="1"/>
</dbReference>
<proteinExistence type="predicted"/>
<dbReference type="CDD" id="cd11756">
    <property type="entry name" value="GH94N_ChvB_NdvB_1_like"/>
    <property type="match status" value="1"/>
</dbReference>
<organism evidence="6 7">
    <name type="scientific">Rhodoblastus sphagnicola</name>
    <dbReference type="NCBI Taxonomy" id="333368"/>
    <lineage>
        <taxon>Bacteria</taxon>
        <taxon>Pseudomonadati</taxon>
        <taxon>Pseudomonadota</taxon>
        <taxon>Alphaproteobacteria</taxon>
        <taxon>Hyphomicrobiales</taxon>
        <taxon>Rhodoblastaceae</taxon>
        <taxon>Rhodoblastus</taxon>
    </lineage>
</organism>
<feature type="domain" description="Glycosyl hydrolase 94 supersandwich" evidence="3">
    <location>
        <begin position="2085"/>
        <end position="2356"/>
    </location>
</feature>
<dbReference type="Pfam" id="PF06165">
    <property type="entry name" value="GH94_b-supersand"/>
    <property type="match status" value="2"/>
</dbReference>
<dbReference type="PANTHER" id="PTHR37469">
    <property type="entry name" value="CELLOBIONIC ACID PHOSPHORYLASE-RELATED"/>
    <property type="match status" value="1"/>
</dbReference>
<accession>A0A2S6N1Y6</accession>
<reference evidence="6 7" key="1">
    <citation type="journal article" date="2018" name="Arch. Microbiol.">
        <title>New insights into the metabolic potential of the phototrophic purple bacterium Rhodopila globiformis DSM 161(T) from its draft genome sequence and evidence for a vanadium-dependent nitrogenase.</title>
        <authorList>
            <person name="Imhoff J.F."/>
            <person name="Rahn T."/>
            <person name="Kunzel S."/>
            <person name="Neulinger S.C."/>
        </authorList>
    </citation>
    <scope>NUCLEOTIDE SEQUENCE [LARGE SCALE GENOMIC DNA]</scope>
    <source>
        <strain evidence="6 7">DSM 16996</strain>
    </source>
</reference>
<dbReference type="InterPro" id="IPR008928">
    <property type="entry name" value="6-hairpin_glycosidase_sf"/>
</dbReference>
<dbReference type="SUPFAM" id="SSF48208">
    <property type="entry name" value="Six-hairpin glycosidases"/>
    <property type="match status" value="1"/>
</dbReference>
<dbReference type="GO" id="GO:0016757">
    <property type="term" value="F:glycosyltransferase activity"/>
    <property type="evidence" value="ECO:0007669"/>
    <property type="project" value="UniProtKB-KW"/>
</dbReference>
<evidence type="ECO:0000259" key="5">
    <source>
        <dbReference type="Pfam" id="PF17167"/>
    </source>
</evidence>
<dbReference type="Gene3D" id="2.70.98.40">
    <property type="entry name" value="Glycoside hydrolase, family 65, N-terminal domain"/>
    <property type="match status" value="2"/>
</dbReference>
<evidence type="ECO:0000256" key="1">
    <source>
        <dbReference type="ARBA" id="ARBA00022676"/>
    </source>
</evidence>
<dbReference type="Proteomes" id="UP000239089">
    <property type="component" value="Unassembled WGS sequence"/>
</dbReference>
<sequence length="2872" mass="313500">MSLSALKDEFAATPRRFPRFSRKTSPWDSKSPIREELFSVERLESHVRSLALAQPVASRTARGRPLAPRLADNGAVLLATYQLIVKEINGGRAITPAAEWLVDNYHLVEKQIHQIQMELPPGYYRQLPKLITGPFAGYPRVFGIVCAFVAHTDSCFDAEILTSAINAYQSVQPLTIGELWAVSITLQIVLIENLRRLAQEVTVDRSARRDADAAADRLLGVREQAAEPASIVFAGRDAQPLEEAFAVQLVHRLRDQDPKFTPALTWLDARLSQQNHTADSVVRAVHRNQGAANVTMRNIVMSLRVISEVDWKELFERFCLVDGALALNGAFTDMDFATRTLYRAAVEELARGSDHSELDIALLAAAEARKARPELAELEQMRRGDPGYSLLAGGRPAFERAIGFRNSRLWPAQLTAKLGFDAYAAAIVIVSAGLLAAPMLALSRLGVGFAQLGLLAALGAIPAIDASVALINRAIAFFLRATPLPGMELRDGVPPALRTLVAVPTLLTTREDIAEQVERLEIHHLASPEGDLHFALLSDWVDADTERAEGDADLVACARDGIDALNRRYGPAPAGPRFLLLHRRRVWNESERRWIGWERKRGKLHELNRLLRGATDTTFIARDGGAGSILPENVKYIVTLDSDTRLPRDSVRKLIGKMAHPLNRPRLDAALGRVVEGYGILQPRVTPSLPVGDEGSLYQRLFSSASGIDPYAAAVSDVYQDMLGEGSYAGKGIYDLDVFETALAGRAPESTLLSHDLFEGTFARAGFASDVEVVEQFPTRYDVGALRHHRWARGDWQLLPWILGFAPKGDSAQGLARDIPQVGRWKMIDNLRRTLSAPTGALALALAWTLPLEPALVWTAFVLATIVTPTLIPVISAIPSRSPGVALSDHLRSLAGDLRIAAMVSAFNIAFLADQACLMGDAIGRTLWRLFVNRRHLLEWTPAAQCTARRRLDMRGFFTRMSGATGVAAAALLAALLSPHGAWPLAAPFAALWAFSPVLARYVSLPHRPESRARASRDEARALRRIARATWRFFEVFVTKEDHGLPPDNFQENPAPALAHRTSPTNIGLYLLAIASARDFGWIGATQAIERLEATLASMTRLARYRGHFYNWYDTADLAALEPRYVSSVDSGNLAGHLIAVANACREWRRAPIADDACRAGVADTLALAGEQAALLRLGPALQTVTQRRFEDSLAAVTKRLDEAPAKPLALQLPELAGEAEALLDLARAIQLERGDASAADLLYWSQASLAAIQAHRREFAFAGEIASSRHARLVALETSFRAMAMAMEFDFLFDHERKLLSIGYLISEAALDASCYDLLASEARLASFFAIAKGDIPARHWFRLGRAATPVAHGSALISWSGSMFEYLMPPLVMRAPIGSLLEQTDRLIVRRQISYAAKLGLPWGISESAYNARDLDLTYQYSNFGVPSLGLKRGLEENKVIAPYATALATMVDPSAAVANFGRLSAMGARGRFGFYEAVDFTPTRVREGARFAVVRAFMAHHQGMTIVAIANAVLGGLMRERFHAEPMIQATELLLQERVPREVATTLPWAAEVKSAAHASDADPSGGRRLTSPHQVPPASQLLSNGRYAVMLTAAGSGYSRWGDIAITRWREDATRDDSGAYIFLRDMRGGAVWSAGFQPTGAEPDAYCVDFNEDRVKFSRKDGSLTTTLEALVSAEDDSEVRRVSISNAGAQSRDIEVTSYCELALGPQSADVAHPAFAKLFVETEYLADVGAILATRRRRTPDEPEIWAAHLSVANGEAVGAPEFETDRARFLGRGQGVRAPLAMAAAGPLGNSCGTVLDPIFALRRRLVIAPGATVHVAFWTMAAETREALLDHIDKHRDAAAYARATTLAWTQAQVQLHHLGVKPGQAGRYQRLASHVIFAGRAMRPASDTIRQGSGPQSGLWPHGISGDLPIVLLRIAEIENLSAAREILQAHQYWRMKMLAVDLVILNEHESSYAEDLQKAIETLVRASQRRPAPGAERLGGRVFVVRADLIGADASRLLVSAARVVMAAQQGSLSDQLDRVAESRASPASPIRLFAKPRVALAKPHAALAKQDAAFAKPDLEFFNGLGGFGDDGREYVTILGPGQSTPAPWINVIANAAFGFQTATDGGGYTWSGNSRENQLTPWCNDPVGDPPGEAFYLRDDDSGDVWSPTARPIRLDGATYLARHGRGYSRFELEAHGVSADLLQFAPLAGSIKISRLRLTNRTNRTRHISVTAFVEWTLCAARSASLGFVETEIDAATGAIFARNPWNMTFGSRVAFADMRGAQTEWTGDRRAFIGRNATLANPAALASAATLSNTVGAALDPCAAMRARISLPPDGAAEVVFFLGDAESREAARATIRTFRDADLDAIEADIARFWDETLGAVVVRTPDRAMDLMLNGWLLYQTLACRVWARSAFYQASGAYGFRDQLQDGMALAAARPDLTRAHLLRAAARQFVEGDVQHWWLPRSGQGVRTKISDDRPWLAFAVAHYVETTQDLSVLDESLPFLEGAPLEPGETDRFFTPAISGKAATLFEHCALALDHSLALGSHGLPLMGTGDWNDGMNRVGEKGEGESVWLAWFLHTTLMNFAPLAEARGETSRAKTWREHALSLQASLEREAWDGEWYKRAYFDDGAPLGSETNAECRIDSIAQSWAVLSGAAPPERAARAMAALDRQLIKKDDGLALLFTPPFDTPARDPGYIKAYPPGVRENGGQYTHAATWSVMAFAALGDGDKAGALFSMLNPINHALSDAEVERYKVEPYVVSADIYSEPPHVGRGGWTWYTGSAGWLQRAGVESVLGLRFRGATLLIDPCVPKAWDRFEADLRYKSAHYAIFVENPNGVCRGVVSARLDGIEIVERPLRVALLDDGRRRRVDVQLG</sequence>
<dbReference type="InterPro" id="IPR019282">
    <property type="entry name" value="Glycoamylase-like_cons_dom"/>
</dbReference>
<keyword evidence="7" id="KW-1185">Reference proteome</keyword>
<dbReference type="SUPFAM" id="SSF74650">
    <property type="entry name" value="Galactose mutarotase-like"/>
    <property type="match status" value="2"/>
</dbReference>
<dbReference type="GO" id="GO:0005975">
    <property type="term" value="P:carbohydrate metabolic process"/>
    <property type="evidence" value="ECO:0007669"/>
    <property type="project" value="InterPro"/>
</dbReference>
<dbReference type="InterPro" id="IPR037018">
    <property type="entry name" value="GH65_N"/>
</dbReference>
<gene>
    <name evidence="6" type="ORF">CCR94_17240</name>
</gene>
<dbReference type="Gene3D" id="1.50.10.140">
    <property type="match status" value="2"/>
</dbReference>
<protein>
    <submittedName>
        <fullName evidence="6">Glycosyl transferase</fullName>
    </submittedName>
</protein>
<dbReference type="Gene3D" id="2.60.420.10">
    <property type="entry name" value="Maltose phosphorylase, domain 3"/>
    <property type="match status" value="1"/>
</dbReference>
<evidence type="ECO:0000313" key="7">
    <source>
        <dbReference type="Proteomes" id="UP000239089"/>
    </source>
</evidence>
<keyword evidence="2 6" id="KW-0808">Transferase</keyword>
<dbReference type="InterPro" id="IPR033432">
    <property type="entry name" value="GH94_catalytic"/>
</dbReference>
<dbReference type="GO" id="GO:0030246">
    <property type="term" value="F:carbohydrate binding"/>
    <property type="evidence" value="ECO:0007669"/>
    <property type="project" value="InterPro"/>
</dbReference>
<feature type="domain" description="Glycosyl hydrolase 94 catalytic" evidence="5">
    <location>
        <begin position="2369"/>
        <end position="2793"/>
    </location>
</feature>
<dbReference type="PANTHER" id="PTHR37469:SF2">
    <property type="entry name" value="CELLOBIONIC ACID PHOSPHORYLASE"/>
    <property type="match status" value="1"/>
</dbReference>
<dbReference type="InterPro" id="IPR011013">
    <property type="entry name" value="Gal_mutarotase_sf_dom"/>
</dbReference>
<feature type="domain" description="Glycosyl hydrolase 94 supersandwich" evidence="3">
    <location>
        <begin position="1573"/>
        <end position="1846"/>
    </location>
</feature>
<dbReference type="InterPro" id="IPR052047">
    <property type="entry name" value="GH94_Enzymes"/>
</dbReference>
<dbReference type="CDD" id="cd11753">
    <property type="entry name" value="GH94N_ChvB_NdvB_2_like"/>
    <property type="match status" value="1"/>
</dbReference>
<dbReference type="InterPro" id="IPR037824">
    <property type="entry name" value="GH94N_2_NdvB"/>
</dbReference>
<evidence type="ECO:0000256" key="2">
    <source>
        <dbReference type="ARBA" id="ARBA00022679"/>
    </source>
</evidence>
<dbReference type="InterPro" id="IPR012341">
    <property type="entry name" value="6hp_glycosidase-like_sf"/>
</dbReference>
<dbReference type="SMART" id="SM01068">
    <property type="entry name" value="CBM_X"/>
    <property type="match status" value="2"/>
</dbReference>
<dbReference type="InterPro" id="IPR010383">
    <property type="entry name" value="Glyco_hydrolase_94_b-supersand"/>
</dbReference>
<evidence type="ECO:0000259" key="4">
    <source>
        <dbReference type="Pfam" id="PF10091"/>
    </source>
</evidence>
<keyword evidence="1" id="KW-0328">Glycosyltransferase</keyword>
<comment type="caution">
    <text evidence="6">The sequence shown here is derived from an EMBL/GenBank/DDBJ whole genome shotgun (WGS) entry which is preliminary data.</text>
</comment>
<dbReference type="Gene3D" id="1.50.10.10">
    <property type="match status" value="1"/>
</dbReference>
<evidence type="ECO:0000313" key="6">
    <source>
        <dbReference type="EMBL" id="PPQ28634.1"/>
    </source>
</evidence>
<dbReference type="OrthoDB" id="9769991at2"/>
<evidence type="ECO:0000259" key="3">
    <source>
        <dbReference type="Pfam" id="PF06165"/>
    </source>
</evidence>
<dbReference type="EMBL" id="NHSJ01000106">
    <property type="protein sequence ID" value="PPQ28634.1"/>
    <property type="molecule type" value="Genomic_DNA"/>
</dbReference>